<gene>
    <name evidence="1" type="ORF">ENV38_04340</name>
</gene>
<dbReference type="AlphaFoldDB" id="A0A7V3KNW2"/>
<accession>A0A7V3KNW2</accession>
<reference evidence="1" key="1">
    <citation type="journal article" date="2020" name="mSystems">
        <title>Genome- and Community-Level Interaction Insights into Carbon Utilization and Element Cycling Functions of Hydrothermarchaeota in Hydrothermal Sediment.</title>
        <authorList>
            <person name="Zhou Z."/>
            <person name="Liu Y."/>
            <person name="Xu W."/>
            <person name="Pan J."/>
            <person name="Luo Z.H."/>
            <person name="Li M."/>
        </authorList>
    </citation>
    <scope>NUCLEOTIDE SEQUENCE [LARGE SCALE GENOMIC DNA]</scope>
    <source>
        <strain evidence="1">SpSt-754</strain>
    </source>
</reference>
<evidence type="ECO:0000313" key="1">
    <source>
        <dbReference type="EMBL" id="HGB36114.1"/>
    </source>
</evidence>
<name>A0A7V3KNW2_UNCW3</name>
<organism evidence="1">
    <name type="scientific">candidate division WOR-3 bacterium</name>
    <dbReference type="NCBI Taxonomy" id="2052148"/>
    <lineage>
        <taxon>Bacteria</taxon>
        <taxon>Bacteria division WOR-3</taxon>
    </lineage>
</organism>
<protein>
    <submittedName>
        <fullName evidence="1">Winged helix-turn-helix transcriptional regulator</fullName>
    </submittedName>
</protein>
<dbReference type="Gene3D" id="1.10.10.10">
    <property type="entry name" value="Winged helix-like DNA-binding domain superfamily/Winged helix DNA-binding domain"/>
    <property type="match status" value="1"/>
</dbReference>
<dbReference type="Pfam" id="PF13412">
    <property type="entry name" value="HTH_24"/>
    <property type="match status" value="1"/>
</dbReference>
<proteinExistence type="predicted"/>
<dbReference type="InterPro" id="IPR036388">
    <property type="entry name" value="WH-like_DNA-bd_sf"/>
</dbReference>
<comment type="caution">
    <text evidence="1">The sequence shown here is derived from an EMBL/GenBank/DDBJ whole genome shotgun (WGS) entry which is preliminary data.</text>
</comment>
<dbReference type="SUPFAM" id="SSF46785">
    <property type="entry name" value="Winged helix' DNA-binding domain"/>
    <property type="match status" value="1"/>
</dbReference>
<sequence length="119" mass="13678">MNEEARKSWGSMQERMQNMMKETGMGSMPEMCMKMMQQMAGTAQEFAKATSHATPELNGLFEEWIKNTEEEILSFIKEKIKVTPREIAEKTKLSEESVLYLITKLAKEGKIAIGEIRIR</sequence>
<dbReference type="EMBL" id="DTGD01000158">
    <property type="protein sequence ID" value="HGB36114.1"/>
    <property type="molecule type" value="Genomic_DNA"/>
</dbReference>
<dbReference type="InterPro" id="IPR036390">
    <property type="entry name" value="WH_DNA-bd_sf"/>
</dbReference>